<evidence type="ECO:0000256" key="3">
    <source>
        <dbReference type="ARBA" id="ARBA00023125"/>
    </source>
</evidence>
<dbReference type="Pfam" id="PF00126">
    <property type="entry name" value="HTH_1"/>
    <property type="match status" value="1"/>
</dbReference>
<organism evidence="6 7">
    <name type="scientific">Sorangium cellulosum</name>
    <name type="common">Polyangium cellulosum</name>
    <dbReference type="NCBI Taxonomy" id="56"/>
    <lineage>
        <taxon>Bacteria</taxon>
        <taxon>Pseudomonadati</taxon>
        <taxon>Myxococcota</taxon>
        <taxon>Polyangia</taxon>
        <taxon>Polyangiales</taxon>
        <taxon>Polyangiaceae</taxon>
        <taxon>Sorangium</taxon>
    </lineage>
</organism>
<dbReference type="PROSITE" id="PS50931">
    <property type="entry name" value="HTH_LYSR"/>
    <property type="match status" value="1"/>
</dbReference>
<evidence type="ECO:0000313" key="7">
    <source>
        <dbReference type="Proteomes" id="UP000295497"/>
    </source>
</evidence>
<dbReference type="FunFam" id="1.10.10.10:FF:000001">
    <property type="entry name" value="LysR family transcriptional regulator"/>
    <property type="match status" value="1"/>
</dbReference>
<sequence length="305" mass="33249">MSWDLNATRIFVEVVTAGSFTEAARRLEMPSSTVSDRVAALEKVLGVSLLTRTTRSLRLTDAGEEYFNKSAPAVRQLVDAFDETSGAQAQPSGTLRLACPAEFAPLEIAEAVAEYRKRFPQMSVEIMFSNELAHFHRDRIDVAIRGGHLRDSSLKAKRLGLGRLILAASPKYLRRSARITGPADLRAHSCLGFLGPDKAGSEAAWSLQTASGLKAKIKARITTSANSFAAIEELMKAHEGIGFVPESFIRGSLGRGEVAQVLPEWSSGPIPVHLVFPAHRTQLPKVREIIPLLTMKIRPLLSSEP</sequence>
<accession>A0A4P2QHX5</accession>
<dbReference type="GO" id="GO:0006351">
    <property type="term" value="P:DNA-templated transcription"/>
    <property type="evidence" value="ECO:0007669"/>
    <property type="project" value="TreeGrafter"/>
</dbReference>
<name>A0A4P2QHX5_SORCE</name>
<comment type="similarity">
    <text evidence="1">Belongs to the LysR transcriptional regulatory family.</text>
</comment>
<dbReference type="SUPFAM" id="SSF53850">
    <property type="entry name" value="Periplasmic binding protein-like II"/>
    <property type="match status" value="1"/>
</dbReference>
<dbReference type="RefSeq" id="WP_129573189.1">
    <property type="nucleotide sequence ID" value="NZ_CP012672.1"/>
</dbReference>
<keyword evidence="4" id="KW-0804">Transcription</keyword>
<dbReference type="Proteomes" id="UP000295497">
    <property type="component" value="Chromosome"/>
</dbReference>
<evidence type="ECO:0000313" key="6">
    <source>
        <dbReference type="EMBL" id="AUX28933.1"/>
    </source>
</evidence>
<dbReference type="EMBL" id="CP012672">
    <property type="protein sequence ID" value="AUX28933.1"/>
    <property type="molecule type" value="Genomic_DNA"/>
</dbReference>
<evidence type="ECO:0000256" key="2">
    <source>
        <dbReference type="ARBA" id="ARBA00023015"/>
    </source>
</evidence>
<dbReference type="GO" id="GO:0003700">
    <property type="term" value="F:DNA-binding transcription factor activity"/>
    <property type="evidence" value="ECO:0007669"/>
    <property type="project" value="InterPro"/>
</dbReference>
<dbReference type="SUPFAM" id="SSF46785">
    <property type="entry name" value="Winged helix' DNA-binding domain"/>
    <property type="match status" value="1"/>
</dbReference>
<evidence type="ECO:0000256" key="1">
    <source>
        <dbReference type="ARBA" id="ARBA00009437"/>
    </source>
</evidence>
<dbReference type="CDD" id="cd08422">
    <property type="entry name" value="PBP2_CrgA_like"/>
    <property type="match status" value="1"/>
</dbReference>
<proteinExistence type="inferred from homology"/>
<dbReference type="InterPro" id="IPR058163">
    <property type="entry name" value="LysR-type_TF_proteobact-type"/>
</dbReference>
<evidence type="ECO:0000256" key="4">
    <source>
        <dbReference type="ARBA" id="ARBA00023163"/>
    </source>
</evidence>
<dbReference type="InterPro" id="IPR005119">
    <property type="entry name" value="LysR_subst-bd"/>
</dbReference>
<dbReference type="AlphaFoldDB" id="A0A4P2QHX5"/>
<dbReference type="Gene3D" id="3.40.190.290">
    <property type="match status" value="1"/>
</dbReference>
<protein>
    <recommendedName>
        <fullName evidence="5">HTH lysR-type domain-containing protein</fullName>
    </recommendedName>
</protein>
<reference evidence="6 7" key="1">
    <citation type="submission" date="2015-09" db="EMBL/GenBank/DDBJ databases">
        <title>Sorangium comparison.</title>
        <authorList>
            <person name="Zaburannyi N."/>
            <person name="Bunk B."/>
            <person name="Overmann J."/>
            <person name="Mueller R."/>
        </authorList>
    </citation>
    <scope>NUCLEOTIDE SEQUENCE [LARGE SCALE GENOMIC DNA]</scope>
    <source>
        <strain evidence="6 7">So ce836</strain>
    </source>
</reference>
<dbReference type="PANTHER" id="PTHR30537:SF5">
    <property type="entry name" value="HTH-TYPE TRANSCRIPTIONAL ACTIVATOR TTDR-RELATED"/>
    <property type="match status" value="1"/>
</dbReference>
<keyword evidence="2" id="KW-0805">Transcription regulation</keyword>
<dbReference type="GO" id="GO:0043565">
    <property type="term" value="F:sequence-specific DNA binding"/>
    <property type="evidence" value="ECO:0007669"/>
    <property type="project" value="TreeGrafter"/>
</dbReference>
<dbReference type="Gene3D" id="1.10.10.10">
    <property type="entry name" value="Winged helix-like DNA-binding domain superfamily/Winged helix DNA-binding domain"/>
    <property type="match status" value="1"/>
</dbReference>
<dbReference type="InterPro" id="IPR036390">
    <property type="entry name" value="WH_DNA-bd_sf"/>
</dbReference>
<keyword evidence="3" id="KW-0238">DNA-binding</keyword>
<gene>
    <name evidence="6" type="ORF">SOCE836_010180</name>
</gene>
<dbReference type="InterPro" id="IPR000847">
    <property type="entry name" value="LysR_HTH_N"/>
</dbReference>
<dbReference type="InterPro" id="IPR036388">
    <property type="entry name" value="WH-like_DNA-bd_sf"/>
</dbReference>
<feature type="domain" description="HTH lysR-type" evidence="5">
    <location>
        <begin position="3"/>
        <end position="60"/>
    </location>
</feature>
<dbReference type="Pfam" id="PF03466">
    <property type="entry name" value="LysR_substrate"/>
    <property type="match status" value="1"/>
</dbReference>
<dbReference type="PANTHER" id="PTHR30537">
    <property type="entry name" value="HTH-TYPE TRANSCRIPTIONAL REGULATOR"/>
    <property type="match status" value="1"/>
</dbReference>
<evidence type="ECO:0000259" key="5">
    <source>
        <dbReference type="PROSITE" id="PS50931"/>
    </source>
</evidence>